<dbReference type="EMBL" id="WHVB01000015">
    <property type="protein sequence ID" value="KAF8476370.1"/>
    <property type="molecule type" value="Genomic_DNA"/>
</dbReference>
<proteinExistence type="predicted"/>
<protein>
    <recommendedName>
        <fullName evidence="1">GPI inositol-deacylase winged helix domain-containing protein</fullName>
    </recommendedName>
</protein>
<keyword evidence="3" id="KW-1185">Reference proteome</keyword>
<gene>
    <name evidence="2" type="ORF">DFH94DRAFT_635052</name>
</gene>
<dbReference type="Pfam" id="PF22939">
    <property type="entry name" value="WHD_GPIID"/>
    <property type="match status" value="1"/>
</dbReference>
<sequence>LRELPETLDEMYECILKEIKKPNRGHARCVLECLVVAIRPLRVAELAEVLAVDFDDVDGIPKLNRDWQWEDQEQALMIACSSLIAIVEAKYSWVVQFSHFSVKEFLTLSRLTTASGEALDYHIDLGPAHTTLAQACLGVLLRTHYDVDGHTPSDHLLVQYAAEHWTTHTQLEDVLSRLQKGMEYLFDPDKPHFEVWQTLYNIDTLPSSSIFFNTAGSPKSAASPLYYAALCGFHDLVEHLIIKYLEGVNASGGYFVRPHQQNIILT</sequence>
<dbReference type="OrthoDB" id="7464126at2759"/>
<reference evidence="2" key="1">
    <citation type="submission" date="2019-10" db="EMBL/GenBank/DDBJ databases">
        <authorList>
            <consortium name="DOE Joint Genome Institute"/>
            <person name="Kuo A."/>
            <person name="Miyauchi S."/>
            <person name="Kiss E."/>
            <person name="Drula E."/>
            <person name="Kohler A."/>
            <person name="Sanchez-Garcia M."/>
            <person name="Andreopoulos B."/>
            <person name="Barry K.W."/>
            <person name="Bonito G."/>
            <person name="Buee M."/>
            <person name="Carver A."/>
            <person name="Chen C."/>
            <person name="Cichocki N."/>
            <person name="Clum A."/>
            <person name="Culley D."/>
            <person name="Crous P.W."/>
            <person name="Fauchery L."/>
            <person name="Girlanda M."/>
            <person name="Hayes R."/>
            <person name="Keri Z."/>
            <person name="LaButti K."/>
            <person name="Lipzen A."/>
            <person name="Lombard V."/>
            <person name="Magnuson J."/>
            <person name="Maillard F."/>
            <person name="Morin E."/>
            <person name="Murat C."/>
            <person name="Nolan M."/>
            <person name="Ohm R."/>
            <person name="Pangilinan J."/>
            <person name="Pereira M."/>
            <person name="Perotto S."/>
            <person name="Peter M."/>
            <person name="Riley R."/>
            <person name="Sitrit Y."/>
            <person name="Stielow B."/>
            <person name="Szollosi G."/>
            <person name="Zifcakova L."/>
            <person name="Stursova M."/>
            <person name="Spatafora J.W."/>
            <person name="Tedersoo L."/>
            <person name="Vaario L.-M."/>
            <person name="Yamada A."/>
            <person name="Yan M."/>
            <person name="Wang P."/>
            <person name="Xu J."/>
            <person name="Bruns T."/>
            <person name="Baldrian P."/>
            <person name="Vilgalys R."/>
            <person name="Henrissat B."/>
            <person name="Grigoriev I.V."/>
            <person name="Hibbett D."/>
            <person name="Nagy L.G."/>
            <person name="Martin F.M."/>
        </authorList>
    </citation>
    <scope>NUCLEOTIDE SEQUENCE</scope>
    <source>
        <strain evidence="2">Prilba</strain>
    </source>
</reference>
<dbReference type="Proteomes" id="UP000759537">
    <property type="component" value="Unassembled WGS sequence"/>
</dbReference>
<feature type="domain" description="GPI inositol-deacylase winged helix" evidence="1">
    <location>
        <begin position="24"/>
        <end position="109"/>
    </location>
</feature>
<evidence type="ECO:0000313" key="2">
    <source>
        <dbReference type="EMBL" id="KAF8476370.1"/>
    </source>
</evidence>
<accession>A0A9P5MRS3</accession>
<organism evidence="2 3">
    <name type="scientific">Russula ochroleuca</name>
    <dbReference type="NCBI Taxonomy" id="152965"/>
    <lineage>
        <taxon>Eukaryota</taxon>
        <taxon>Fungi</taxon>
        <taxon>Dikarya</taxon>
        <taxon>Basidiomycota</taxon>
        <taxon>Agaricomycotina</taxon>
        <taxon>Agaricomycetes</taxon>
        <taxon>Russulales</taxon>
        <taxon>Russulaceae</taxon>
        <taxon>Russula</taxon>
    </lineage>
</organism>
<name>A0A9P5MRS3_9AGAM</name>
<dbReference type="PANTHER" id="PTHR10039:SF16">
    <property type="entry name" value="GPI INOSITOL-DEACYLASE"/>
    <property type="match status" value="1"/>
</dbReference>
<feature type="non-terminal residue" evidence="2">
    <location>
        <position position="1"/>
    </location>
</feature>
<evidence type="ECO:0000259" key="1">
    <source>
        <dbReference type="Pfam" id="PF22939"/>
    </source>
</evidence>
<dbReference type="InterPro" id="IPR054471">
    <property type="entry name" value="GPIID_WHD"/>
</dbReference>
<dbReference type="AlphaFoldDB" id="A0A9P5MRS3"/>
<comment type="caution">
    <text evidence="2">The sequence shown here is derived from an EMBL/GenBank/DDBJ whole genome shotgun (WGS) entry which is preliminary data.</text>
</comment>
<evidence type="ECO:0000313" key="3">
    <source>
        <dbReference type="Proteomes" id="UP000759537"/>
    </source>
</evidence>
<dbReference type="PANTHER" id="PTHR10039">
    <property type="entry name" value="AMELOGENIN"/>
    <property type="match status" value="1"/>
</dbReference>
<reference evidence="2" key="2">
    <citation type="journal article" date="2020" name="Nat. Commun.">
        <title>Large-scale genome sequencing of mycorrhizal fungi provides insights into the early evolution of symbiotic traits.</title>
        <authorList>
            <person name="Miyauchi S."/>
            <person name="Kiss E."/>
            <person name="Kuo A."/>
            <person name="Drula E."/>
            <person name="Kohler A."/>
            <person name="Sanchez-Garcia M."/>
            <person name="Morin E."/>
            <person name="Andreopoulos B."/>
            <person name="Barry K.W."/>
            <person name="Bonito G."/>
            <person name="Buee M."/>
            <person name="Carver A."/>
            <person name="Chen C."/>
            <person name="Cichocki N."/>
            <person name="Clum A."/>
            <person name="Culley D."/>
            <person name="Crous P.W."/>
            <person name="Fauchery L."/>
            <person name="Girlanda M."/>
            <person name="Hayes R.D."/>
            <person name="Keri Z."/>
            <person name="LaButti K."/>
            <person name="Lipzen A."/>
            <person name="Lombard V."/>
            <person name="Magnuson J."/>
            <person name="Maillard F."/>
            <person name="Murat C."/>
            <person name="Nolan M."/>
            <person name="Ohm R.A."/>
            <person name="Pangilinan J."/>
            <person name="Pereira M.F."/>
            <person name="Perotto S."/>
            <person name="Peter M."/>
            <person name="Pfister S."/>
            <person name="Riley R."/>
            <person name="Sitrit Y."/>
            <person name="Stielow J.B."/>
            <person name="Szollosi G."/>
            <person name="Zifcakova L."/>
            <person name="Stursova M."/>
            <person name="Spatafora J.W."/>
            <person name="Tedersoo L."/>
            <person name="Vaario L.M."/>
            <person name="Yamada A."/>
            <person name="Yan M."/>
            <person name="Wang P."/>
            <person name="Xu J."/>
            <person name="Bruns T."/>
            <person name="Baldrian P."/>
            <person name="Vilgalys R."/>
            <person name="Dunand C."/>
            <person name="Henrissat B."/>
            <person name="Grigoriev I.V."/>
            <person name="Hibbett D."/>
            <person name="Nagy L.G."/>
            <person name="Martin F.M."/>
        </authorList>
    </citation>
    <scope>NUCLEOTIDE SEQUENCE</scope>
    <source>
        <strain evidence="2">Prilba</strain>
    </source>
</reference>